<dbReference type="InterPro" id="IPR005702">
    <property type="entry name" value="Wzc-like_C"/>
</dbReference>
<keyword evidence="3" id="KW-0418">Kinase</keyword>
<dbReference type="OrthoDB" id="9775724at2"/>
<protein>
    <submittedName>
        <fullName evidence="8">Exopolysaccharide biosynthesis protein</fullName>
    </submittedName>
</protein>
<keyword evidence="9" id="KW-1185">Reference proteome</keyword>
<proteinExistence type="predicted"/>
<evidence type="ECO:0000256" key="3">
    <source>
        <dbReference type="ARBA" id="ARBA00022777"/>
    </source>
</evidence>
<feature type="domain" description="AAA" evidence="7">
    <location>
        <begin position="122"/>
        <end position="259"/>
    </location>
</feature>
<dbReference type="RefSeq" id="WP_129340695.1">
    <property type="nucleotide sequence ID" value="NZ_JACIDD010000001.1"/>
</dbReference>
<dbReference type="AlphaFoldDB" id="A0A4Q2IZU0"/>
<dbReference type="InterPro" id="IPR027417">
    <property type="entry name" value="P-loop_NTPase"/>
</dbReference>
<organism evidence="8 9">
    <name type="scientific">Sphingomonas desiccabilis</name>
    <dbReference type="NCBI Taxonomy" id="429134"/>
    <lineage>
        <taxon>Bacteria</taxon>
        <taxon>Pseudomonadati</taxon>
        <taxon>Pseudomonadota</taxon>
        <taxon>Alphaproteobacteria</taxon>
        <taxon>Sphingomonadales</taxon>
        <taxon>Sphingomonadaceae</taxon>
        <taxon>Sphingomonas</taxon>
    </lineage>
</organism>
<comment type="caution">
    <text evidence="8">The sequence shown here is derived from an EMBL/GenBank/DDBJ whole genome shotgun (WGS) entry which is preliminary data.</text>
</comment>
<keyword evidence="2" id="KW-0547">Nucleotide-binding</keyword>
<name>A0A4Q2IZU0_9SPHN</name>
<evidence type="ECO:0000256" key="6">
    <source>
        <dbReference type="SAM" id="MobiDB-lite"/>
    </source>
</evidence>
<feature type="region of interest" description="Disordered" evidence="6">
    <location>
        <begin position="28"/>
        <end position="63"/>
    </location>
</feature>
<feature type="compositionally biased region" description="Pro residues" evidence="6">
    <location>
        <begin position="51"/>
        <end position="62"/>
    </location>
</feature>
<keyword evidence="1" id="KW-0808">Transferase</keyword>
<dbReference type="Proteomes" id="UP000292347">
    <property type="component" value="Unassembled WGS sequence"/>
</dbReference>
<dbReference type="Gene3D" id="3.40.50.300">
    <property type="entry name" value="P-loop containing nucleotide triphosphate hydrolases"/>
    <property type="match status" value="1"/>
</dbReference>
<dbReference type="PANTHER" id="PTHR32309">
    <property type="entry name" value="TYROSINE-PROTEIN KINASE"/>
    <property type="match status" value="1"/>
</dbReference>
<dbReference type="InterPro" id="IPR050445">
    <property type="entry name" value="Bact_polysacc_biosynth/exp"/>
</dbReference>
<dbReference type="InterPro" id="IPR025669">
    <property type="entry name" value="AAA_dom"/>
</dbReference>
<dbReference type="Pfam" id="PF13614">
    <property type="entry name" value="AAA_31"/>
    <property type="match status" value="1"/>
</dbReference>
<reference evidence="8 9" key="1">
    <citation type="submission" date="2019-01" db="EMBL/GenBank/DDBJ databases">
        <title>Sphingomonas mucosissima sp. nov. and Sphingomonas desiccabilis sp. nov., from biological soil crusts in the Colorado Plateau, USA.</title>
        <authorList>
            <person name="Zhu D."/>
        </authorList>
    </citation>
    <scope>NUCLEOTIDE SEQUENCE [LARGE SCALE GENOMIC DNA]</scope>
    <source>
        <strain evidence="8 9">CP1D</strain>
    </source>
</reference>
<dbReference type="EMBL" id="SDPT01000001">
    <property type="protein sequence ID" value="RXZ34913.1"/>
    <property type="molecule type" value="Genomic_DNA"/>
</dbReference>
<evidence type="ECO:0000313" key="9">
    <source>
        <dbReference type="Proteomes" id="UP000292347"/>
    </source>
</evidence>
<dbReference type="SUPFAM" id="SSF52540">
    <property type="entry name" value="P-loop containing nucleoside triphosphate hydrolases"/>
    <property type="match status" value="1"/>
</dbReference>
<accession>A0A4Q2IZU0</accession>
<evidence type="ECO:0000256" key="1">
    <source>
        <dbReference type="ARBA" id="ARBA00022679"/>
    </source>
</evidence>
<evidence type="ECO:0000256" key="4">
    <source>
        <dbReference type="ARBA" id="ARBA00022840"/>
    </source>
</evidence>
<dbReference type="CDD" id="cd05387">
    <property type="entry name" value="BY-kinase"/>
    <property type="match status" value="1"/>
</dbReference>
<gene>
    <name evidence="8" type="ORF">EO081_04465</name>
</gene>
<evidence type="ECO:0000259" key="7">
    <source>
        <dbReference type="Pfam" id="PF13614"/>
    </source>
</evidence>
<sequence length="302" mass="32025">MRGDPIHGAPPPPPPRRRGSLLERAVERYGFQPGAGLRPMGPAPARQPDAAEPPPPPVPARAPQPIDRARLAERGMLVPGGPVSALAEEFRLVKRQLLLAAREGDAARSRSVLVCSAQPDEGKTFCSVNLALSLAAERDLEVLLVDADFAKPDVPDTLGISSGPGLLDALADPTIDVEGCIIPTDVPNLSVLPAGARSDNDTELLASDRAHALLQRLERANPRRLMVFDSAPVLAASTAAALAEHVGQVLVVVRADRTSESDLREAVALLDGCDTVQLLLNAVSLQPRGRRFGSYYEAEEEA</sequence>
<evidence type="ECO:0000256" key="2">
    <source>
        <dbReference type="ARBA" id="ARBA00022741"/>
    </source>
</evidence>
<evidence type="ECO:0000256" key="5">
    <source>
        <dbReference type="ARBA" id="ARBA00023137"/>
    </source>
</evidence>
<evidence type="ECO:0000313" key="8">
    <source>
        <dbReference type="EMBL" id="RXZ34913.1"/>
    </source>
</evidence>
<keyword evidence="4" id="KW-0067">ATP-binding</keyword>
<dbReference type="PANTHER" id="PTHR32309:SF31">
    <property type="entry name" value="CAPSULAR EXOPOLYSACCHARIDE FAMILY"/>
    <property type="match status" value="1"/>
</dbReference>
<feature type="region of interest" description="Disordered" evidence="6">
    <location>
        <begin position="1"/>
        <end position="20"/>
    </location>
</feature>
<keyword evidence="5" id="KW-0829">Tyrosine-protein kinase</keyword>